<organism evidence="1 2">
    <name type="scientific">Sulfitobacter sediminis</name>
    <dbReference type="NCBI Taxonomy" id="3234186"/>
    <lineage>
        <taxon>Bacteria</taxon>
        <taxon>Pseudomonadati</taxon>
        <taxon>Pseudomonadota</taxon>
        <taxon>Alphaproteobacteria</taxon>
        <taxon>Rhodobacterales</taxon>
        <taxon>Roseobacteraceae</taxon>
        <taxon>Sulfitobacter</taxon>
    </lineage>
</organism>
<evidence type="ECO:0000313" key="2">
    <source>
        <dbReference type="Proteomes" id="UP001556098"/>
    </source>
</evidence>
<name>A0ABV3RLE6_9RHOB</name>
<dbReference type="Proteomes" id="UP001556098">
    <property type="component" value="Unassembled WGS sequence"/>
</dbReference>
<keyword evidence="2" id="KW-1185">Reference proteome</keyword>
<sequence>MSNASPPVTITLGCDPQVNVTVSETTTGTLFVTVSSAHPTQPVGDIDGIFFNLAQDSTLADLVFFPEPSVSLI</sequence>
<evidence type="ECO:0000313" key="1">
    <source>
        <dbReference type="EMBL" id="MEW9919501.1"/>
    </source>
</evidence>
<comment type="caution">
    <text evidence="1">The sequence shown here is derived from an EMBL/GenBank/DDBJ whole genome shotgun (WGS) entry which is preliminary data.</text>
</comment>
<proteinExistence type="predicted"/>
<accession>A0ABV3RLE6</accession>
<gene>
    <name evidence="1" type="ORF">AB2B41_07800</name>
</gene>
<dbReference type="EMBL" id="JBFNXX010000004">
    <property type="protein sequence ID" value="MEW9919501.1"/>
    <property type="molecule type" value="Genomic_DNA"/>
</dbReference>
<reference evidence="1 2" key="1">
    <citation type="submission" date="2024-07" db="EMBL/GenBank/DDBJ databases">
        <title>Marimonas sp.nov., isolated from tidal-flat sediment.</title>
        <authorList>
            <person name="Jayan J.N."/>
            <person name="Lee S.S."/>
        </authorList>
    </citation>
    <scope>NUCLEOTIDE SEQUENCE [LARGE SCALE GENOMIC DNA]</scope>
    <source>
        <strain evidence="1 2">MJW-29</strain>
    </source>
</reference>
<protein>
    <submittedName>
        <fullName evidence="1">Uncharacterized protein</fullName>
    </submittedName>
</protein>
<dbReference type="RefSeq" id="WP_367877200.1">
    <property type="nucleotide sequence ID" value="NZ_JBFNXX010000004.1"/>
</dbReference>